<dbReference type="InterPro" id="IPR002727">
    <property type="entry name" value="DUF47"/>
</dbReference>
<protein>
    <submittedName>
        <fullName evidence="2">TIGR00153 family protein</fullName>
    </submittedName>
</protein>
<dbReference type="Pfam" id="PF01865">
    <property type="entry name" value="PhoU_div"/>
    <property type="match status" value="1"/>
</dbReference>
<dbReference type="EMBL" id="JACCHU010000002">
    <property type="protein sequence ID" value="NYT52554.1"/>
    <property type="molecule type" value="Genomic_DNA"/>
</dbReference>
<reference evidence="2 3" key="1">
    <citation type="submission" date="2020-05" db="EMBL/GenBank/DDBJ databases">
        <title>Horizontal transmission and recombination maintain forever young bacterial symbiont genomes.</title>
        <authorList>
            <person name="Russell S.L."/>
            <person name="Pepper-Tunick E."/>
            <person name="Svedberg J."/>
            <person name="Byrne A."/>
            <person name="Ruelas Castillo J."/>
            <person name="Vollmers C."/>
            <person name="Beinart R.A."/>
            <person name="Corbett-Detig R."/>
        </authorList>
    </citation>
    <scope>NUCLEOTIDE SEQUENCE [LARGE SCALE GENOMIC DNA]</scope>
    <source>
        <strain evidence="2">Monterey_2004</strain>
    </source>
</reference>
<dbReference type="InterPro" id="IPR018445">
    <property type="entry name" value="Put_Phosphate_transp_reg"/>
</dbReference>
<evidence type="ECO:0000313" key="3">
    <source>
        <dbReference type="Proteomes" id="UP000525329"/>
    </source>
</evidence>
<dbReference type="Proteomes" id="UP000525329">
    <property type="component" value="Unassembled WGS sequence"/>
</dbReference>
<name>A0A853G2I6_9GAMM</name>
<comment type="caution">
    <text evidence="2">The sequence shown here is derived from an EMBL/GenBank/DDBJ whole genome shotgun (WGS) entry which is preliminary data.</text>
</comment>
<evidence type="ECO:0000313" key="2">
    <source>
        <dbReference type="EMBL" id="NYT52554.1"/>
    </source>
</evidence>
<dbReference type="PANTHER" id="PTHR36536:SF3">
    <property type="entry name" value="UPF0111 PROTEIN HI_1603"/>
    <property type="match status" value="1"/>
</dbReference>
<dbReference type="AlphaFoldDB" id="A0A853G2I6"/>
<sequence>MAQNIIDGLFGKSPISSLQKHMTQVHSCISELNGFMIAIHTQNWVKAERIKSDIGIKEGKADILKKNLRLSLSSTFMMPFSRRDLLDLLLIQDSIANITKDVSGLMIDRKMILPDKIFDDVIELTKICIKTSATALKAVNELDELLETAFGSRERKIISSIIEDVNELESKSDKIQHGIRTELFPLESSLPPIDIMFYYRTVEWLGELADAAQKVGSRLEVLLAR</sequence>
<dbReference type="PANTHER" id="PTHR36536">
    <property type="entry name" value="UPF0111 PROTEIN HI_1603"/>
    <property type="match status" value="1"/>
</dbReference>
<comment type="similarity">
    <text evidence="1">Belongs to the UPF0111 family.</text>
</comment>
<accession>A0A853G2I6</accession>
<dbReference type="NCBIfam" id="TIGR00153">
    <property type="entry name" value="TIGR00153 family protein"/>
    <property type="match status" value="1"/>
</dbReference>
<dbReference type="InterPro" id="IPR038078">
    <property type="entry name" value="PhoU-like_sf"/>
</dbReference>
<organism evidence="2 3">
    <name type="scientific">Candidatus Vesicomyosocius endoextente</name>
    <dbReference type="NCBI Taxonomy" id="2738853"/>
    <lineage>
        <taxon>Bacteria</taxon>
        <taxon>Pseudomonadati</taxon>
        <taxon>Pseudomonadota</taxon>
        <taxon>Gammaproteobacteria</taxon>
        <taxon>Candidatus Pseudothioglobaceae</taxon>
        <taxon>Candidatus Vesicomyidisocius</taxon>
    </lineage>
</organism>
<gene>
    <name evidence="2" type="ORF">H0A74_03155</name>
</gene>
<proteinExistence type="inferred from homology"/>
<dbReference type="SUPFAM" id="SSF109755">
    <property type="entry name" value="PhoU-like"/>
    <property type="match status" value="1"/>
</dbReference>
<evidence type="ECO:0000256" key="1">
    <source>
        <dbReference type="ARBA" id="ARBA00008591"/>
    </source>
</evidence>
<dbReference type="Gene3D" id="1.20.58.220">
    <property type="entry name" value="Phosphate transport system protein phou homolog 2, domain 2"/>
    <property type="match status" value="1"/>
</dbReference>